<sequence length="187" mass="19196">MNLIRLHPRASAVLAGVLALVVVVAVSVLTYPSDDLPAPESTDAAPGEIELPSIEREQLSSDQSVQELTEQGVSSLGTGGGFGGLRGEGGNRNLQGLAITLTVTSSVPIGTVGYIIPTSLDRSFGVDENVGTSFALSTTVYGPPDHAQIFVQAGPTGAPVTCTITVDGQVTEQRSTEGPYGQMLCQG</sequence>
<dbReference type="HOGENOM" id="CLU_1444839_0_0_11"/>
<proteinExistence type="predicted"/>
<keyword evidence="3" id="KW-1185">Reference proteome</keyword>
<organism evidence="2 3">
    <name type="scientific">Aeromicrobium marinum DSM 15272</name>
    <dbReference type="NCBI Taxonomy" id="585531"/>
    <lineage>
        <taxon>Bacteria</taxon>
        <taxon>Bacillati</taxon>
        <taxon>Actinomycetota</taxon>
        <taxon>Actinomycetes</taxon>
        <taxon>Propionibacteriales</taxon>
        <taxon>Nocardioidaceae</taxon>
        <taxon>Aeromicrobium</taxon>
    </lineage>
</organism>
<protein>
    <submittedName>
        <fullName evidence="2">Uncharacterized protein</fullName>
    </submittedName>
</protein>
<dbReference type="Proteomes" id="UP000003111">
    <property type="component" value="Unassembled WGS sequence"/>
</dbReference>
<name>E2SBE3_9ACTN</name>
<reference evidence="2" key="1">
    <citation type="submission" date="2010-08" db="EMBL/GenBank/DDBJ databases">
        <authorList>
            <person name="Muzny D."/>
            <person name="Qin X."/>
            <person name="Buhay C."/>
            <person name="Dugan-Rocha S."/>
            <person name="Ding Y."/>
            <person name="Chen G."/>
            <person name="Hawes A."/>
            <person name="Holder M."/>
            <person name="Jhangiani S."/>
            <person name="Johnson A."/>
            <person name="Khan Z."/>
            <person name="Li Z."/>
            <person name="Liu W."/>
            <person name="Liu X."/>
            <person name="Perez L."/>
            <person name="Shen H."/>
            <person name="Wang Q."/>
            <person name="Watt J."/>
            <person name="Xi L."/>
            <person name="Xin Y."/>
            <person name="Zhou J."/>
            <person name="Deng J."/>
            <person name="Jiang H."/>
            <person name="Liu Y."/>
            <person name="Qu J."/>
            <person name="Song X.-Z."/>
            <person name="Zhang L."/>
            <person name="Villasana D."/>
            <person name="Johnson A."/>
            <person name="Liu J."/>
            <person name="Liyanage D."/>
            <person name="Lorensuhewa L."/>
            <person name="Robinson T."/>
            <person name="Song A."/>
            <person name="Song B.-B."/>
            <person name="Dinh H."/>
            <person name="Thornton R."/>
            <person name="Coyle M."/>
            <person name="Francisco L."/>
            <person name="Jackson L."/>
            <person name="Javaid M."/>
            <person name="Korchina V."/>
            <person name="Kovar C."/>
            <person name="Mata R."/>
            <person name="Mathew T."/>
            <person name="Ngo R."/>
            <person name="Nguyen L."/>
            <person name="Nguyen N."/>
            <person name="Okwuonu G."/>
            <person name="Ongeri F."/>
            <person name="Pham C."/>
            <person name="Simmons D."/>
            <person name="Wilczek-Boney K."/>
            <person name="Hale W."/>
            <person name="Jakkamsetti A."/>
            <person name="Pham P."/>
            <person name="Ruth R."/>
            <person name="San Lucas F."/>
            <person name="Warren J."/>
            <person name="Zhang J."/>
            <person name="Zhao Z."/>
            <person name="Zhou C."/>
            <person name="Zhu D."/>
            <person name="Lee S."/>
            <person name="Bess C."/>
            <person name="Blankenburg K."/>
            <person name="Forbes L."/>
            <person name="Fu Q."/>
            <person name="Gubbala S."/>
            <person name="Hirani K."/>
            <person name="Jayaseelan J.C."/>
            <person name="Lara F."/>
            <person name="Munidasa M."/>
            <person name="Palculict T."/>
            <person name="Patil S."/>
            <person name="Pu L.-L."/>
            <person name="Saada N."/>
            <person name="Tang L."/>
            <person name="Weissenberger G."/>
            <person name="Zhu Y."/>
            <person name="Hemphill L."/>
            <person name="Shang Y."/>
            <person name="Youmans B."/>
            <person name="Ayvaz T."/>
            <person name="Ross M."/>
            <person name="Santibanez J."/>
            <person name="Aqrawi P."/>
            <person name="Gross S."/>
            <person name="Joshi V."/>
            <person name="Fowler G."/>
            <person name="Nazareth L."/>
            <person name="Reid J."/>
            <person name="Worley K."/>
            <person name="Petrosino J."/>
            <person name="Highlander S."/>
            <person name="Gibbs R."/>
        </authorList>
    </citation>
    <scope>NUCLEOTIDE SEQUENCE [LARGE SCALE GENOMIC DNA]</scope>
    <source>
        <strain evidence="2">DSM 15272</strain>
    </source>
</reference>
<evidence type="ECO:0000313" key="2">
    <source>
        <dbReference type="EMBL" id="EFQ83689.1"/>
    </source>
</evidence>
<dbReference type="STRING" id="585531.HMPREF0063_11352"/>
<dbReference type="EMBL" id="ACLF03000004">
    <property type="protein sequence ID" value="EFQ83689.1"/>
    <property type="molecule type" value="Genomic_DNA"/>
</dbReference>
<comment type="caution">
    <text evidence="2">The sequence shown here is derived from an EMBL/GenBank/DDBJ whole genome shotgun (WGS) entry which is preliminary data.</text>
</comment>
<feature type="compositionally biased region" description="Polar residues" evidence="1">
    <location>
        <begin position="60"/>
        <end position="69"/>
    </location>
</feature>
<feature type="compositionally biased region" description="Gly residues" evidence="1">
    <location>
        <begin position="77"/>
        <end position="87"/>
    </location>
</feature>
<dbReference type="OrthoDB" id="3783284at2"/>
<evidence type="ECO:0000313" key="3">
    <source>
        <dbReference type="Proteomes" id="UP000003111"/>
    </source>
</evidence>
<dbReference type="InterPro" id="IPR038468">
    <property type="entry name" value="MmpS_C"/>
</dbReference>
<gene>
    <name evidence="2" type="ORF">HMPREF0063_11352</name>
</gene>
<dbReference type="AlphaFoldDB" id="E2SBE3"/>
<dbReference type="Gene3D" id="2.60.40.2880">
    <property type="entry name" value="MmpS1-5, C-terminal soluble domain"/>
    <property type="match status" value="1"/>
</dbReference>
<evidence type="ECO:0000256" key="1">
    <source>
        <dbReference type="SAM" id="MobiDB-lite"/>
    </source>
</evidence>
<dbReference type="eggNOG" id="ENOG5030MY2">
    <property type="taxonomic scope" value="Bacteria"/>
</dbReference>
<accession>E2SBE3</accession>
<feature type="region of interest" description="Disordered" evidence="1">
    <location>
        <begin position="58"/>
        <end position="87"/>
    </location>
</feature>
<dbReference type="RefSeq" id="WP_007078373.1">
    <property type="nucleotide sequence ID" value="NZ_CM001024.1"/>
</dbReference>